<protein>
    <recommendedName>
        <fullName evidence="5">MYND-type domain-containing protein</fullName>
    </recommendedName>
</protein>
<evidence type="ECO:0000256" key="4">
    <source>
        <dbReference type="PROSITE-ProRule" id="PRU00134"/>
    </source>
</evidence>
<reference evidence="6" key="1">
    <citation type="submission" date="2023-03" db="EMBL/GenBank/DDBJ databases">
        <title>Massive genome expansion in bonnet fungi (Mycena s.s.) driven by repeated elements and novel gene families across ecological guilds.</title>
        <authorList>
            <consortium name="Lawrence Berkeley National Laboratory"/>
            <person name="Harder C.B."/>
            <person name="Miyauchi S."/>
            <person name="Viragh M."/>
            <person name="Kuo A."/>
            <person name="Thoen E."/>
            <person name="Andreopoulos B."/>
            <person name="Lu D."/>
            <person name="Skrede I."/>
            <person name="Drula E."/>
            <person name="Henrissat B."/>
            <person name="Morin E."/>
            <person name="Kohler A."/>
            <person name="Barry K."/>
            <person name="LaButti K."/>
            <person name="Morin E."/>
            <person name="Salamov A."/>
            <person name="Lipzen A."/>
            <person name="Mereny Z."/>
            <person name="Hegedus B."/>
            <person name="Baldrian P."/>
            <person name="Stursova M."/>
            <person name="Weitz H."/>
            <person name="Taylor A."/>
            <person name="Grigoriev I.V."/>
            <person name="Nagy L.G."/>
            <person name="Martin F."/>
            <person name="Kauserud H."/>
        </authorList>
    </citation>
    <scope>NUCLEOTIDE SEQUENCE</scope>
    <source>
        <strain evidence="6">CBHHK067</strain>
    </source>
</reference>
<gene>
    <name evidence="6" type="ORF">B0H17DRAFT_1193572</name>
</gene>
<dbReference type="PROSITE" id="PS50865">
    <property type="entry name" value="ZF_MYND_2"/>
    <property type="match status" value="1"/>
</dbReference>
<evidence type="ECO:0000256" key="3">
    <source>
        <dbReference type="ARBA" id="ARBA00022833"/>
    </source>
</evidence>
<dbReference type="Proteomes" id="UP001221757">
    <property type="component" value="Unassembled WGS sequence"/>
</dbReference>
<dbReference type="EMBL" id="JARKIE010000010">
    <property type="protein sequence ID" value="KAJ7704325.1"/>
    <property type="molecule type" value="Genomic_DNA"/>
</dbReference>
<accession>A0AAD7GSG4</accession>
<comment type="caution">
    <text evidence="6">The sequence shown here is derived from an EMBL/GenBank/DDBJ whole genome shotgun (WGS) entry which is preliminary data.</text>
</comment>
<evidence type="ECO:0000313" key="7">
    <source>
        <dbReference type="Proteomes" id="UP001221757"/>
    </source>
</evidence>
<evidence type="ECO:0000256" key="1">
    <source>
        <dbReference type="ARBA" id="ARBA00022723"/>
    </source>
</evidence>
<dbReference type="InterPro" id="IPR002893">
    <property type="entry name" value="Znf_MYND"/>
</dbReference>
<dbReference type="Gene3D" id="6.10.140.2220">
    <property type="match status" value="1"/>
</dbReference>
<evidence type="ECO:0000256" key="2">
    <source>
        <dbReference type="ARBA" id="ARBA00022771"/>
    </source>
</evidence>
<evidence type="ECO:0000313" key="6">
    <source>
        <dbReference type="EMBL" id="KAJ7704325.1"/>
    </source>
</evidence>
<evidence type="ECO:0000259" key="5">
    <source>
        <dbReference type="PROSITE" id="PS50865"/>
    </source>
</evidence>
<proteinExistence type="predicted"/>
<feature type="domain" description="MYND-type" evidence="5">
    <location>
        <begin position="366"/>
        <end position="414"/>
    </location>
</feature>
<dbReference type="AlphaFoldDB" id="A0AAD7GSG4"/>
<keyword evidence="3" id="KW-0862">Zinc</keyword>
<keyword evidence="2 4" id="KW-0863">Zinc-finger</keyword>
<keyword evidence="1" id="KW-0479">Metal-binding</keyword>
<organism evidence="6 7">
    <name type="scientific">Mycena rosella</name>
    <name type="common">Pink bonnet</name>
    <name type="synonym">Agaricus rosellus</name>
    <dbReference type="NCBI Taxonomy" id="1033263"/>
    <lineage>
        <taxon>Eukaryota</taxon>
        <taxon>Fungi</taxon>
        <taxon>Dikarya</taxon>
        <taxon>Basidiomycota</taxon>
        <taxon>Agaricomycotina</taxon>
        <taxon>Agaricomycetes</taxon>
        <taxon>Agaricomycetidae</taxon>
        <taxon>Agaricales</taxon>
        <taxon>Marasmiineae</taxon>
        <taxon>Mycenaceae</taxon>
        <taxon>Mycena</taxon>
    </lineage>
</organism>
<name>A0AAD7GSG4_MYCRO</name>
<dbReference type="GO" id="GO:0008270">
    <property type="term" value="F:zinc ion binding"/>
    <property type="evidence" value="ECO:0007669"/>
    <property type="project" value="UniProtKB-KW"/>
</dbReference>
<sequence length="497" mass="54827">MSPPVLHPIRQIDGEAAINLFVASLEDLRHPKQCPACLTGCLLAFFHNTNGAYIWDNVYALRAHHHVFLDRCIAFLTLERSLDELDVACARWIGCDCDLSDAFIRKLHDLLPRGAEEPNIDTFTRHVPVKEKGGVHKVAHNAEKAAKQGKNVLWPTKPSDLLPFGPESSVRALDYWIERSPTPLWIGLVGSMLEICKRSMIPALIASTYIPEKSVGMLEVPVMVYLVLSSGSRSQATPASCLADIKRCAVFFLQLQSFCDRHELLKFFAGQEEFLFRATKTALDSVRNIARDVTPYTPDTDQDAGYIQSVLTTLAATVHCHLALPFDAKAYLPVVLAHSLAVLKTEKDPPAMAFQALYQLACYERCCAPGCRATFAGLGRKFSACAGCARVPFCSKPCLARAWKHPRVAHKDVCKKIRALGAATGLASKPAPTDILAFREKCVAGVDEKDVADVALHMQRLFKEMSSAFSEEDADTQLLEELGNSVVSFETLEIEDK</sequence>
<keyword evidence="7" id="KW-1185">Reference proteome</keyword>